<organism evidence="2 3">
    <name type="scientific">Norovirus Hu/GII.12/CGMH41/2010/TW</name>
    <dbReference type="NCBI Taxonomy" id="1380576"/>
    <lineage>
        <taxon>Viruses</taxon>
        <taxon>Riboviria</taxon>
        <taxon>Orthornavirae</taxon>
        <taxon>Pisuviricota</taxon>
        <taxon>Pisoniviricetes</taxon>
        <taxon>Picornavirales</taxon>
        <taxon>Caliciviridae</taxon>
        <taxon>Norovirus</taxon>
        <taxon>Norovirus norwalkense</taxon>
        <taxon>Norwalk virus</taxon>
    </lineage>
</organism>
<name>S5ZGB0_NORV</name>
<dbReference type="InterPro" id="IPR004278">
    <property type="entry name" value="VP2"/>
</dbReference>
<proteinExistence type="predicted"/>
<feature type="compositionally biased region" description="Low complexity" evidence="1">
    <location>
        <begin position="143"/>
        <end position="192"/>
    </location>
</feature>
<sequence>MAGAFIAGLAGDIVTNGIGSLVNAGANAINQKVDFENNKQLQQASFNHDKEMLQAQIQATKQLQADMIAIRQGVLTAGGFSPTDAARGAVNAPMTQVLDWNGTRHWAPGAMKTTAFSGGFTSASHARTVDLTRKTSATPASMPVSRPSSTASTVSTRSTLISGSSNPSSLARSSSSISSQSTSSSSRTSDWVRSQNRALEPYMSGALRTAYVTPPSSRASSNGTVSTVPKEVLDSWTSASTHSINTHRQPLFAHLRRRGESQV</sequence>
<evidence type="ECO:0000256" key="1">
    <source>
        <dbReference type="SAM" id="MobiDB-lite"/>
    </source>
</evidence>
<accession>S5ZGB0</accession>
<dbReference type="Proteomes" id="UP000120127">
    <property type="component" value="Segment"/>
</dbReference>
<feature type="region of interest" description="Disordered" evidence="1">
    <location>
        <begin position="127"/>
        <end position="192"/>
    </location>
</feature>
<evidence type="ECO:0000313" key="3">
    <source>
        <dbReference type="Proteomes" id="UP000120127"/>
    </source>
</evidence>
<dbReference type="Pfam" id="PF03035">
    <property type="entry name" value="RNA_capsid"/>
    <property type="match status" value="1"/>
</dbReference>
<evidence type="ECO:0000313" key="2">
    <source>
        <dbReference type="EMBL" id="AGT39201.1"/>
    </source>
</evidence>
<reference evidence="2 3" key="1">
    <citation type="journal article" date="2014" name="J. Med. Virol.">
        <title>Clinical relevance and genotypes of circulating noroviruses in northern Taiwan, 2006-2011.</title>
        <authorList>
            <person name="Tsai C.N."/>
            <person name="Lin C.Y."/>
            <person name="Lin C.W."/>
            <person name="Shih K.C."/>
            <person name="Chiu C.H."/>
            <person name="Chen S.Y."/>
        </authorList>
    </citation>
    <scope>NUCLEOTIDE SEQUENCE [LARGE SCALE GENOMIC DNA]</scope>
    <source>
        <strain evidence="2">Hu/GII.12/CGMH41/2010/TW</strain>
    </source>
</reference>
<protein>
    <submittedName>
        <fullName evidence="2">VP2</fullName>
    </submittedName>
</protein>
<dbReference type="EMBL" id="KC464499">
    <property type="protein sequence ID" value="AGT39201.1"/>
    <property type="molecule type" value="Genomic_RNA"/>
</dbReference>